<dbReference type="RefSeq" id="WP_284826111.1">
    <property type="nucleotide sequence ID" value="NZ_CP126969.1"/>
</dbReference>
<organism evidence="5 6">
    <name type="scientific">Corynebacterium breve</name>
    <dbReference type="NCBI Taxonomy" id="3049799"/>
    <lineage>
        <taxon>Bacteria</taxon>
        <taxon>Bacillati</taxon>
        <taxon>Actinomycetota</taxon>
        <taxon>Actinomycetes</taxon>
        <taxon>Mycobacteriales</taxon>
        <taxon>Corynebacteriaceae</taxon>
        <taxon>Corynebacterium</taxon>
    </lineage>
</organism>
<evidence type="ECO:0000256" key="3">
    <source>
        <dbReference type="ARBA" id="ARBA00022691"/>
    </source>
</evidence>
<evidence type="ECO:0000256" key="1">
    <source>
        <dbReference type="ARBA" id="ARBA00022603"/>
    </source>
</evidence>
<evidence type="ECO:0000259" key="4">
    <source>
        <dbReference type="Pfam" id="PF13649"/>
    </source>
</evidence>
<accession>A0ABY8VJW6</accession>
<gene>
    <name evidence="5" type="ORF">QP027_03770</name>
</gene>
<dbReference type="Proteomes" id="UP001225598">
    <property type="component" value="Chromosome"/>
</dbReference>
<reference evidence="5 6" key="1">
    <citation type="submission" date="2023-05" db="EMBL/GenBank/DDBJ databases">
        <title>Corynebacterium suedekumii sp. nov. and Corynebacterium breve sp. nov. isolated from raw cow's milk.</title>
        <authorList>
            <person name="Baer M.K."/>
            <person name="Mehl L."/>
            <person name="Hellmuth R."/>
            <person name="Marke G."/>
            <person name="Lipski A."/>
        </authorList>
    </citation>
    <scope>NUCLEOTIDE SEQUENCE [LARGE SCALE GENOMIC DNA]</scope>
    <source>
        <strain evidence="5 6">R4</strain>
    </source>
</reference>
<proteinExistence type="predicted"/>
<dbReference type="SUPFAM" id="SSF53335">
    <property type="entry name" value="S-adenosyl-L-methionine-dependent methyltransferases"/>
    <property type="match status" value="1"/>
</dbReference>
<name>A0ABY8VJW6_9CORY</name>
<dbReference type="GO" id="GO:0032259">
    <property type="term" value="P:methylation"/>
    <property type="evidence" value="ECO:0007669"/>
    <property type="project" value="UniProtKB-KW"/>
</dbReference>
<dbReference type="Gene3D" id="3.40.50.150">
    <property type="entry name" value="Vaccinia Virus protein VP39"/>
    <property type="match status" value="1"/>
</dbReference>
<evidence type="ECO:0000313" key="5">
    <source>
        <dbReference type="EMBL" id="WIM68523.1"/>
    </source>
</evidence>
<dbReference type="PANTHER" id="PTHR43464">
    <property type="entry name" value="METHYLTRANSFERASE"/>
    <property type="match status" value="1"/>
</dbReference>
<sequence length="200" mass="22049">MTNEYDPQTNAAEWDERYSESDRMWSGNPNGSLVALVEEFTPGTAVDVGCGEGADALWLADRGWEVTAIDPSKVAIERAKLHDEHSRVNWLVAGVQEATLDGGFDLVVAMYPAITRGQGEEKLLDLVAPGGHLLFVHHVIDTETMESHPHFATMVMPDHIEHLANQAGWNVVISEDRERHVSHGRGAGHTTDRVVLVRKP</sequence>
<dbReference type="GO" id="GO:0008168">
    <property type="term" value="F:methyltransferase activity"/>
    <property type="evidence" value="ECO:0007669"/>
    <property type="project" value="UniProtKB-KW"/>
</dbReference>
<keyword evidence="6" id="KW-1185">Reference proteome</keyword>
<evidence type="ECO:0000313" key="6">
    <source>
        <dbReference type="Proteomes" id="UP001225598"/>
    </source>
</evidence>
<dbReference type="InterPro" id="IPR029063">
    <property type="entry name" value="SAM-dependent_MTases_sf"/>
</dbReference>
<evidence type="ECO:0000256" key="2">
    <source>
        <dbReference type="ARBA" id="ARBA00022679"/>
    </source>
</evidence>
<protein>
    <submittedName>
        <fullName evidence="5">Class I SAM-dependent methyltransferase</fullName>
        <ecNumber evidence="5">2.1.1.-</ecNumber>
    </submittedName>
</protein>
<dbReference type="PANTHER" id="PTHR43464:SF19">
    <property type="entry name" value="UBIQUINONE BIOSYNTHESIS O-METHYLTRANSFERASE, MITOCHONDRIAL"/>
    <property type="match status" value="1"/>
</dbReference>
<dbReference type="CDD" id="cd02440">
    <property type="entry name" value="AdoMet_MTases"/>
    <property type="match status" value="1"/>
</dbReference>
<keyword evidence="2 5" id="KW-0808">Transferase</keyword>
<dbReference type="InterPro" id="IPR041698">
    <property type="entry name" value="Methyltransf_25"/>
</dbReference>
<keyword evidence="1 5" id="KW-0489">Methyltransferase</keyword>
<dbReference type="Pfam" id="PF13649">
    <property type="entry name" value="Methyltransf_25"/>
    <property type="match status" value="1"/>
</dbReference>
<dbReference type="EC" id="2.1.1.-" evidence="5"/>
<keyword evidence="3" id="KW-0949">S-adenosyl-L-methionine</keyword>
<dbReference type="EMBL" id="CP126969">
    <property type="protein sequence ID" value="WIM68523.1"/>
    <property type="molecule type" value="Genomic_DNA"/>
</dbReference>
<feature type="domain" description="Methyltransferase" evidence="4">
    <location>
        <begin position="46"/>
        <end position="112"/>
    </location>
</feature>